<accession>A0ABT5JIS2</accession>
<dbReference type="InterPro" id="IPR009936">
    <property type="entry name" value="DUF1468"/>
</dbReference>
<feature type="transmembrane region" description="Helical" evidence="1">
    <location>
        <begin position="81"/>
        <end position="103"/>
    </location>
</feature>
<feature type="domain" description="DUF1468" evidence="2">
    <location>
        <begin position="11"/>
        <end position="147"/>
    </location>
</feature>
<evidence type="ECO:0000259" key="2">
    <source>
        <dbReference type="Pfam" id="PF07331"/>
    </source>
</evidence>
<keyword evidence="1" id="KW-1133">Transmembrane helix</keyword>
<keyword evidence="1" id="KW-0812">Transmembrane</keyword>
<dbReference type="Pfam" id="PF07331">
    <property type="entry name" value="TctB"/>
    <property type="match status" value="1"/>
</dbReference>
<feature type="transmembrane region" description="Helical" evidence="1">
    <location>
        <begin position="38"/>
        <end position="60"/>
    </location>
</feature>
<protein>
    <submittedName>
        <fullName evidence="3">Tripartite tricarboxylate transporter TctB family protein</fullName>
    </submittedName>
</protein>
<comment type="caution">
    <text evidence="3">The sequence shown here is derived from an EMBL/GenBank/DDBJ whole genome shotgun (WGS) entry which is preliminary data.</text>
</comment>
<proteinExistence type="predicted"/>
<sequence>MAAELVFNCLLGLLLVFYLVQAFMLPPSDNPADVLGAGGFPIILGVLGLIVLLFVTLRLLRTRTATKIPLFELGTVDGRAVAINVVLLLAYLFVLDVIGFVLATLAYLPLAGWFIGYRKPAMLAIYTVAVTASLTLVFGVLFGVPLPRGAGELRELSYLIY</sequence>
<evidence type="ECO:0000313" key="4">
    <source>
        <dbReference type="Proteomes" id="UP001165652"/>
    </source>
</evidence>
<organism evidence="3 4">
    <name type="scientific">Rhodoplanes tepidamans</name>
    <name type="common">Rhodoplanes cryptolactis</name>
    <dbReference type="NCBI Taxonomy" id="200616"/>
    <lineage>
        <taxon>Bacteria</taxon>
        <taxon>Pseudomonadati</taxon>
        <taxon>Pseudomonadota</taxon>
        <taxon>Alphaproteobacteria</taxon>
        <taxon>Hyphomicrobiales</taxon>
        <taxon>Nitrobacteraceae</taxon>
        <taxon>Rhodoplanes</taxon>
    </lineage>
</organism>
<feature type="transmembrane region" description="Helical" evidence="1">
    <location>
        <begin position="123"/>
        <end position="144"/>
    </location>
</feature>
<keyword evidence="1" id="KW-0472">Membrane</keyword>
<dbReference type="EMBL" id="JAQQLI010000082">
    <property type="protein sequence ID" value="MDC7789631.1"/>
    <property type="molecule type" value="Genomic_DNA"/>
</dbReference>
<name>A0ABT5JIS2_RHOTP</name>
<dbReference type="Proteomes" id="UP001165652">
    <property type="component" value="Unassembled WGS sequence"/>
</dbReference>
<dbReference type="RefSeq" id="WP_272780453.1">
    <property type="nucleotide sequence ID" value="NZ_JAQQLI010000082.1"/>
</dbReference>
<gene>
    <name evidence="3" type="ORF">PQJ73_28465</name>
</gene>
<evidence type="ECO:0000313" key="3">
    <source>
        <dbReference type="EMBL" id="MDC7789631.1"/>
    </source>
</evidence>
<reference evidence="3" key="1">
    <citation type="journal article" date="2023" name="Microbiol Resour">
        <title>Genome Sequences of Rhodoplanes serenus and Two Thermotolerant Strains, Rhodoplanes tepidamans and 'Rhodoplanes cryptolactis,' Further Refine the Genus.</title>
        <authorList>
            <person name="Rayyan A.A."/>
            <person name="Kyndt J.A."/>
        </authorList>
    </citation>
    <scope>NUCLEOTIDE SEQUENCE</scope>
    <source>
        <strain evidence="3">DSM 9987</strain>
    </source>
</reference>
<evidence type="ECO:0000256" key="1">
    <source>
        <dbReference type="SAM" id="Phobius"/>
    </source>
</evidence>
<reference evidence="3" key="2">
    <citation type="submission" date="2023-02" db="EMBL/GenBank/DDBJ databases">
        <authorList>
            <person name="Rayyan A."/>
            <person name="Meyer T."/>
            <person name="Kyndt J.A."/>
        </authorList>
    </citation>
    <scope>NUCLEOTIDE SEQUENCE</scope>
    <source>
        <strain evidence="3">DSM 9987</strain>
    </source>
</reference>
<keyword evidence="4" id="KW-1185">Reference proteome</keyword>